<protein>
    <recommendedName>
        <fullName evidence="16">Nuclear receptor</fullName>
    </recommendedName>
</protein>
<dbReference type="InterPro" id="IPR050274">
    <property type="entry name" value="Nuclear_hormone_rcpt_NR2"/>
</dbReference>
<accession>A0AAN5IAU1</accession>
<dbReference type="SUPFAM" id="SSF57716">
    <property type="entry name" value="Glucocorticoid receptor-like (DNA-binding domain)"/>
    <property type="match status" value="1"/>
</dbReference>
<dbReference type="CDD" id="cd06960">
    <property type="entry name" value="NR_DBD_HNF4A"/>
    <property type="match status" value="1"/>
</dbReference>
<dbReference type="Proteomes" id="UP001328107">
    <property type="component" value="Unassembled WGS sequence"/>
</dbReference>
<evidence type="ECO:0000256" key="10">
    <source>
        <dbReference type="ARBA" id="ARBA00023242"/>
    </source>
</evidence>
<feature type="domain" description="Nuclear receptor" evidence="12">
    <location>
        <begin position="66"/>
        <end position="146"/>
    </location>
</feature>
<proteinExistence type="inferred from homology"/>
<reference evidence="15" key="1">
    <citation type="submission" date="2022-10" db="EMBL/GenBank/DDBJ databases">
        <title>Genome assembly of Pristionchus species.</title>
        <authorList>
            <person name="Yoshida K."/>
            <person name="Sommer R.J."/>
        </authorList>
    </citation>
    <scope>NUCLEOTIDE SEQUENCE [LARGE SCALE GENOMIC DNA]</scope>
    <source>
        <strain evidence="15">RS5460</strain>
    </source>
</reference>
<dbReference type="Pfam" id="PF00104">
    <property type="entry name" value="Hormone_recep"/>
    <property type="match status" value="1"/>
</dbReference>
<feature type="compositionally biased region" description="Polar residues" evidence="11">
    <location>
        <begin position="8"/>
        <end position="21"/>
    </location>
</feature>
<keyword evidence="7" id="KW-0238">DNA-binding</keyword>
<evidence type="ECO:0000256" key="2">
    <source>
        <dbReference type="ARBA" id="ARBA00005993"/>
    </source>
</evidence>
<keyword evidence="4" id="KW-0863">Zinc-finger</keyword>
<evidence type="ECO:0000259" key="13">
    <source>
        <dbReference type="PROSITE" id="PS51843"/>
    </source>
</evidence>
<dbReference type="GO" id="GO:0000978">
    <property type="term" value="F:RNA polymerase II cis-regulatory region sequence-specific DNA binding"/>
    <property type="evidence" value="ECO:0007669"/>
    <property type="project" value="InterPro"/>
</dbReference>
<evidence type="ECO:0000259" key="12">
    <source>
        <dbReference type="PROSITE" id="PS51030"/>
    </source>
</evidence>
<dbReference type="InterPro" id="IPR001628">
    <property type="entry name" value="Znf_hrmn_rcpt"/>
</dbReference>
<evidence type="ECO:0000313" key="14">
    <source>
        <dbReference type="EMBL" id="GMR57405.1"/>
    </source>
</evidence>
<dbReference type="SMART" id="SM00399">
    <property type="entry name" value="ZnF_C4"/>
    <property type="match status" value="1"/>
</dbReference>
<evidence type="ECO:0000256" key="1">
    <source>
        <dbReference type="ARBA" id="ARBA00004123"/>
    </source>
</evidence>
<dbReference type="InterPro" id="IPR013088">
    <property type="entry name" value="Znf_NHR/GATA"/>
</dbReference>
<comment type="caution">
    <text evidence="14">The sequence shown here is derived from an EMBL/GenBank/DDBJ whole genome shotgun (WGS) entry which is preliminary data.</text>
</comment>
<dbReference type="PRINTS" id="PR00047">
    <property type="entry name" value="STROIDFINGER"/>
</dbReference>
<comment type="similarity">
    <text evidence="2">Belongs to the nuclear hormone receptor family.</text>
</comment>
<evidence type="ECO:0000256" key="8">
    <source>
        <dbReference type="ARBA" id="ARBA00023163"/>
    </source>
</evidence>
<evidence type="ECO:0000256" key="5">
    <source>
        <dbReference type="ARBA" id="ARBA00022833"/>
    </source>
</evidence>
<keyword evidence="15" id="KW-1185">Reference proteome</keyword>
<keyword evidence="5" id="KW-0862">Zinc</keyword>
<keyword evidence="6" id="KW-0805">Transcription regulation</keyword>
<keyword evidence="8" id="KW-0804">Transcription</keyword>
<evidence type="ECO:0008006" key="16">
    <source>
        <dbReference type="Google" id="ProtNLM"/>
    </source>
</evidence>
<evidence type="ECO:0000256" key="11">
    <source>
        <dbReference type="SAM" id="MobiDB-lite"/>
    </source>
</evidence>
<dbReference type="Gene3D" id="1.10.565.10">
    <property type="entry name" value="Retinoid X Receptor"/>
    <property type="match status" value="1"/>
</dbReference>
<organism evidence="14 15">
    <name type="scientific">Pristionchus mayeri</name>
    <dbReference type="NCBI Taxonomy" id="1317129"/>
    <lineage>
        <taxon>Eukaryota</taxon>
        <taxon>Metazoa</taxon>
        <taxon>Ecdysozoa</taxon>
        <taxon>Nematoda</taxon>
        <taxon>Chromadorea</taxon>
        <taxon>Rhabditida</taxon>
        <taxon>Rhabditina</taxon>
        <taxon>Diplogasteromorpha</taxon>
        <taxon>Diplogasteroidea</taxon>
        <taxon>Neodiplogasteridae</taxon>
        <taxon>Pristionchus</taxon>
    </lineage>
</organism>
<evidence type="ECO:0000256" key="7">
    <source>
        <dbReference type="ARBA" id="ARBA00023125"/>
    </source>
</evidence>
<dbReference type="PANTHER" id="PTHR24083">
    <property type="entry name" value="NUCLEAR HORMONE RECEPTOR"/>
    <property type="match status" value="1"/>
</dbReference>
<evidence type="ECO:0000256" key="6">
    <source>
        <dbReference type="ARBA" id="ARBA00023015"/>
    </source>
</evidence>
<dbReference type="GO" id="GO:0003700">
    <property type="term" value="F:DNA-binding transcription factor activity"/>
    <property type="evidence" value="ECO:0007669"/>
    <property type="project" value="InterPro"/>
</dbReference>
<name>A0AAN5IAU1_9BILA</name>
<feature type="domain" description="NR LBD" evidence="13">
    <location>
        <begin position="232"/>
        <end position="454"/>
    </location>
</feature>
<sequence>MHRWNEPGHSSSFSPDAQNPTWDCQQSGANEAIKEIVLPEMAASTPLKSKNTTSSRINKEMRRYFKEPCYVCGGDSSGHHYNVPSCNGCKSFFRRTLLEQRQFVCEFDGTCDVLPKKSKEEKRRPCRACRFARCVKVGMNPQEIVIDETHKDMLVNAMRNHSMLPKKTILTTDDQAKRLIDGLSYMELKHNALRRSDFNPLPVDTNTIFDLLYRHSVMGESRQEMHGWPLEHNFSLATISLEEHAQLRIPLPAPNLYHAPTNFKFWFYVDLTCAIEWSKTLDFFRLLDIVDQRKLLIFSACQIANLTHSYFSYTSGSDRALFPDGRFGKWTPREAERDAVPIMLDLRLDRTEYLLLKLLVICNPSCETLSDHARAIIQNERNKFTKLLLNYCLSAHGKARGPSRFGEIIALESTLLQQVLSYFITQRSKNLHMLLVAMNLRPCRFVLLDEICEIK</sequence>
<keyword evidence="9" id="KW-0675">Receptor</keyword>
<dbReference type="InterPro" id="IPR035500">
    <property type="entry name" value="NHR-like_dom_sf"/>
</dbReference>
<dbReference type="PROSITE" id="PS51030">
    <property type="entry name" value="NUCLEAR_REC_DBD_2"/>
    <property type="match status" value="1"/>
</dbReference>
<evidence type="ECO:0000256" key="3">
    <source>
        <dbReference type="ARBA" id="ARBA00022723"/>
    </source>
</evidence>
<feature type="region of interest" description="Disordered" evidence="11">
    <location>
        <begin position="1"/>
        <end position="21"/>
    </location>
</feature>
<comment type="subcellular location">
    <subcellularLocation>
        <location evidence="1">Nucleus</location>
    </subcellularLocation>
</comment>
<keyword evidence="10" id="KW-0539">Nucleus</keyword>
<dbReference type="PROSITE" id="PS51843">
    <property type="entry name" value="NR_LBD"/>
    <property type="match status" value="1"/>
</dbReference>
<dbReference type="FunFam" id="3.30.50.10:FF:000030">
    <property type="entry name" value="Nuclear Hormone Receptor family"/>
    <property type="match status" value="1"/>
</dbReference>
<keyword evidence="3" id="KW-0479">Metal-binding</keyword>
<dbReference type="InterPro" id="IPR000536">
    <property type="entry name" value="Nucl_hrmn_rcpt_lig-bd"/>
</dbReference>
<dbReference type="AlphaFoldDB" id="A0AAN5IAU1"/>
<dbReference type="PRINTS" id="PR00398">
    <property type="entry name" value="STRDHORMONER"/>
</dbReference>
<dbReference type="EMBL" id="BTRK01000006">
    <property type="protein sequence ID" value="GMR57405.1"/>
    <property type="molecule type" value="Genomic_DNA"/>
</dbReference>
<dbReference type="SMART" id="SM00430">
    <property type="entry name" value="HOLI"/>
    <property type="match status" value="1"/>
</dbReference>
<evidence type="ECO:0000313" key="15">
    <source>
        <dbReference type="Proteomes" id="UP001328107"/>
    </source>
</evidence>
<dbReference type="InterPro" id="IPR049636">
    <property type="entry name" value="HNF4-like_DBD"/>
</dbReference>
<evidence type="ECO:0000256" key="9">
    <source>
        <dbReference type="ARBA" id="ARBA00023170"/>
    </source>
</evidence>
<dbReference type="GO" id="GO:0005634">
    <property type="term" value="C:nucleus"/>
    <property type="evidence" value="ECO:0007669"/>
    <property type="project" value="UniProtKB-SubCell"/>
</dbReference>
<dbReference type="Gene3D" id="3.30.50.10">
    <property type="entry name" value="Erythroid Transcription Factor GATA-1, subunit A"/>
    <property type="match status" value="1"/>
</dbReference>
<dbReference type="InterPro" id="IPR001723">
    <property type="entry name" value="Nuclear_hrmn_rcpt"/>
</dbReference>
<dbReference type="Pfam" id="PF00105">
    <property type="entry name" value="zf-C4"/>
    <property type="match status" value="1"/>
</dbReference>
<gene>
    <name evidence="14" type="ORF">PMAYCL1PPCAC_27600</name>
</gene>
<evidence type="ECO:0000256" key="4">
    <source>
        <dbReference type="ARBA" id="ARBA00022771"/>
    </source>
</evidence>
<dbReference type="SUPFAM" id="SSF48508">
    <property type="entry name" value="Nuclear receptor ligand-binding domain"/>
    <property type="match status" value="1"/>
</dbReference>
<dbReference type="GO" id="GO:0008270">
    <property type="term" value="F:zinc ion binding"/>
    <property type="evidence" value="ECO:0007669"/>
    <property type="project" value="UniProtKB-KW"/>
</dbReference>